<keyword evidence="1" id="KW-0812">Transmembrane</keyword>
<feature type="non-terminal residue" evidence="2">
    <location>
        <position position="1"/>
    </location>
</feature>
<gene>
    <name evidence="2" type="ORF">C1SCF055_LOCUS31631</name>
</gene>
<name>A0A9P1DA11_9DINO</name>
<sequence length="126" mass="14172">LFSSDPFPVSPSQDLGNTDVMNDFEASEEHNMEHKSMKSPEFDIVFIGYGFTSLGIAWALKQKDASLKMAFVSEEKPGGLWWDADNVKLHIPNPNISLCSPGLPYDEPECHTDSFQRARQYAWGKC</sequence>
<reference evidence="3 4" key="2">
    <citation type="submission" date="2024-05" db="EMBL/GenBank/DDBJ databases">
        <authorList>
            <person name="Chen Y."/>
            <person name="Shah S."/>
            <person name="Dougan E. K."/>
            <person name="Thang M."/>
            <person name="Chan C."/>
        </authorList>
    </citation>
    <scope>NUCLEOTIDE SEQUENCE [LARGE SCALE GENOMIC DNA]</scope>
</reference>
<keyword evidence="4" id="KW-1185">Reference proteome</keyword>
<comment type="caution">
    <text evidence="2">The sequence shown here is derived from an EMBL/GenBank/DDBJ whole genome shotgun (WGS) entry which is preliminary data.</text>
</comment>
<evidence type="ECO:0000313" key="2">
    <source>
        <dbReference type="EMBL" id="CAI4005946.1"/>
    </source>
</evidence>
<evidence type="ECO:0000313" key="4">
    <source>
        <dbReference type="Proteomes" id="UP001152797"/>
    </source>
</evidence>
<dbReference type="EMBL" id="CAMXCT020003732">
    <property type="protein sequence ID" value="CAL1159321.1"/>
    <property type="molecule type" value="Genomic_DNA"/>
</dbReference>
<keyword evidence="3" id="KW-0560">Oxidoreductase</keyword>
<dbReference type="AlphaFoldDB" id="A0A9P1DA11"/>
<accession>A0A9P1DA11</accession>
<protein>
    <submittedName>
        <fullName evidence="3">Indole-3-pyruvate monooxygenase YUCCA9</fullName>
    </submittedName>
</protein>
<proteinExistence type="predicted"/>
<organism evidence="2">
    <name type="scientific">Cladocopium goreaui</name>
    <dbReference type="NCBI Taxonomy" id="2562237"/>
    <lineage>
        <taxon>Eukaryota</taxon>
        <taxon>Sar</taxon>
        <taxon>Alveolata</taxon>
        <taxon>Dinophyceae</taxon>
        <taxon>Suessiales</taxon>
        <taxon>Symbiodiniaceae</taxon>
        <taxon>Cladocopium</taxon>
    </lineage>
</organism>
<evidence type="ECO:0000256" key="1">
    <source>
        <dbReference type="SAM" id="Phobius"/>
    </source>
</evidence>
<dbReference type="OrthoDB" id="2915840at2759"/>
<feature type="transmembrane region" description="Helical" evidence="1">
    <location>
        <begin position="42"/>
        <end position="60"/>
    </location>
</feature>
<dbReference type="EMBL" id="CAMXCT030003732">
    <property type="protein sequence ID" value="CAL4793258.1"/>
    <property type="molecule type" value="Genomic_DNA"/>
</dbReference>
<keyword evidence="1" id="KW-0472">Membrane</keyword>
<keyword evidence="3" id="KW-0503">Monooxygenase</keyword>
<dbReference type="Proteomes" id="UP001152797">
    <property type="component" value="Unassembled WGS sequence"/>
</dbReference>
<dbReference type="EMBL" id="CAMXCT010003732">
    <property type="protein sequence ID" value="CAI4005946.1"/>
    <property type="molecule type" value="Genomic_DNA"/>
</dbReference>
<evidence type="ECO:0000313" key="3">
    <source>
        <dbReference type="EMBL" id="CAL4793258.1"/>
    </source>
</evidence>
<keyword evidence="1" id="KW-1133">Transmembrane helix</keyword>
<dbReference type="GO" id="GO:0004497">
    <property type="term" value="F:monooxygenase activity"/>
    <property type="evidence" value="ECO:0007669"/>
    <property type="project" value="UniProtKB-KW"/>
</dbReference>
<reference evidence="2" key="1">
    <citation type="submission" date="2022-10" db="EMBL/GenBank/DDBJ databases">
        <authorList>
            <person name="Chen Y."/>
            <person name="Dougan E. K."/>
            <person name="Chan C."/>
            <person name="Rhodes N."/>
            <person name="Thang M."/>
        </authorList>
    </citation>
    <scope>NUCLEOTIDE SEQUENCE</scope>
</reference>